<dbReference type="Gene3D" id="4.10.60.10">
    <property type="entry name" value="Zinc finger, CCHC-type"/>
    <property type="match status" value="1"/>
</dbReference>
<dbReference type="Proteomes" id="UP001231189">
    <property type="component" value="Unassembled WGS sequence"/>
</dbReference>
<evidence type="ECO:0000256" key="3">
    <source>
        <dbReference type="SAM" id="Phobius"/>
    </source>
</evidence>
<evidence type="ECO:0000259" key="5">
    <source>
        <dbReference type="PROSITE" id="PS50878"/>
    </source>
</evidence>
<feature type="compositionally biased region" description="Gly residues" evidence="2">
    <location>
        <begin position="54"/>
        <end position="64"/>
    </location>
</feature>
<name>A0AAD8RZV4_LOLMU</name>
<keyword evidence="1" id="KW-0863">Zinc-finger</keyword>
<feature type="compositionally biased region" description="Acidic residues" evidence="2">
    <location>
        <begin position="360"/>
        <end position="377"/>
    </location>
</feature>
<evidence type="ECO:0000259" key="4">
    <source>
        <dbReference type="PROSITE" id="PS50158"/>
    </source>
</evidence>
<dbReference type="Gene3D" id="3.60.10.10">
    <property type="entry name" value="Endonuclease/exonuclease/phosphatase"/>
    <property type="match status" value="1"/>
</dbReference>
<dbReference type="InterPro" id="IPR005135">
    <property type="entry name" value="Endo/exonuclease/phosphatase"/>
</dbReference>
<dbReference type="InterPro" id="IPR036875">
    <property type="entry name" value="Znf_CCHC_sf"/>
</dbReference>
<dbReference type="Pfam" id="PF00098">
    <property type="entry name" value="zf-CCHC"/>
    <property type="match status" value="1"/>
</dbReference>
<dbReference type="InterPro" id="IPR043502">
    <property type="entry name" value="DNA/RNA_pol_sf"/>
</dbReference>
<evidence type="ECO:0000313" key="7">
    <source>
        <dbReference type="Proteomes" id="UP001231189"/>
    </source>
</evidence>
<feature type="compositionally biased region" description="Basic residues" evidence="2">
    <location>
        <begin position="38"/>
        <end position="49"/>
    </location>
</feature>
<dbReference type="PANTHER" id="PTHR33116">
    <property type="entry name" value="REVERSE TRANSCRIPTASE ZINC-BINDING DOMAIN-CONTAINING PROTEIN-RELATED-RELATED"/>
    <property type="match status" value="1"/>
</dbReference>
<reference evidence="6" key="1">
    <citation type="submission" date="2023-07" db="EMBL/GenBank/DDBJ databases">
        <title>A chromosome-level genome assembly of Lolium multiflorum.</title>
        <authorList>
            <person name="Chen Y."/>
            <person name="Copetti D."/>
            <person name="Kolliker R."/>
            <person name="Studer B."/>
        </authorList>
    </citation>
    <scope>NUCLEOTIDE SEQUENCE</scope>
    <source>
        <strain evidence="6">02402/16</strain>
        <tissue evidence="6">Leaf</tissue>
    </source>
</reference>
<feature type="region of interest" description="Disordered" evidence="2">
    <location>
        <begin position="337"/>
        <end position="401"/>
    </location>
</feature>
<dbReference type="EMBL" id="JAUUTY010000005">
    <property type="protein sequence ID" value="KAK1632996.1"/>
    <property type="molecule type" value="Genomic_DNA"/>
</dbReference>
<dbReference type="PROSITE" id="PS50878">
    <property type="entry name" value="RT_POL"/>
    <property type="match status" value="1"/>
</dbReference>
<dbReference type="Pfam" id="PF13966">
    <property type="entry name" value="zf-RVT"/>
    <property type="match status" value="1"/>
</dbReference>
<dbReference type="GO" id="GO:0003676">
    <property type="term" value="F:nucleic acid binding"/>
    <property type="evidence" value="ECO:0007669"/>
    <property type="project" value="InterPro"/>
</dbReference>
<keyword evidence="3" id="KW-0472">Membrane</keyword>
<feature type="domain" description="Reverse transcriptase" evidence="5">
    <location>
        <begin position="1049"/>
        <end position="1295"/>
    </location>
</feature>
<dbReference type="SUPFAM" id="SSF56672">
    <property type="entry name" value="DNA/RNA polymerases"/>
    <property type="match status" value="1"/>
</dbReference>
<dbReference type="SMART" id="SM00343">
    <property type="entry name" value="ZnF_C2HC"/>
    <property type="match status" value="3"/>
</dbReference>
<keyword evidence="3" id="KW-1133">Transmembrane helix</keyword>
<comment type="caution">
    <text evidence="6">The sequence shown here is derived from an EMBL/GenBank/DDBJ whole genome shotgun (WGS) entry which is preliminary data.</text>
</comment>
<evidence type="ECO:0000256" key="2">
    <source>
        <dbReference type="SAM" id="MobiDB-lite"/>
    </source>
</evidence>
<dbReference type="GO" id="GO:0008270">
    <property type="term" value="F:zinc ion binding"/>
    <property type="evidence" value="ECO:0007669"/>
    <property type="project" value="UniProtKB-KW"/>
</dbReference>
<dbReference type="PROSITE" id="PS50158">
    <property type="entry name" value="ZF_CCHC"/>
    <property type="match status" value="1"/>
</dbReference>
<dbReference type="InterPro" id="IPR000477">
    <property type="entry name" value="RT_dom"/>
</dbReference>
<sequence length="1716" mass="189380">MAAMPPGGRAAAGHRRVASSGGEASETQAVQQGGPTVAKKKKKAKKRKNVAGVAAGGAAGGGQLGHPPMVLPQGQSHDGRADTQLGVAAPAEKSPTSNICFNCGVMGHFRSTCTRPEQCLFCGDPGHQAAACTERFDRRRRREVIEYLGHGIDGGFYYIDLGGAELSTPQHLAVITVLPEQDPPLQIEVTVDTIRAELTQLESTWVWNVREISPTEFAVAFPSAELLRALSWSNSTILPANNIGVSVRPSCVDPVTVATLAEVWVRIHGIPEEARSEHILELISQTIGKLVTVDPLSLPGDGPVRMLILCPDPARLACTLPHVFFGRVGRALTVEVEGDEAQAGSQSPPLDPSQSHHDDDADDDDASSDGDSEDDLGGDGGAPSPRQPPNAGVGAGSPAVLDARPGAQTALLGSALAHWSTPAKLGSSFPRATAVGTVTSGGLPIMEYGSNFPQESSSASVGLDVCPPLSPRSPGLVCYTRSPGSTPTSPLGPATLGPTVLEPASVFPDTPVAGAMTRAPRRQRQSTQPSRHSARLARSRSGAEAMEPTVAEQAARRAAARNLDSGVNAAHGLNSWRRFRPRRGFEAPGRKQQLKEYIRRAHVDIVGLQETIKESFLLHELEGLSTHKFAWHWRPATGHSGGILLGVKEDTFDVEDMEHGEFFVSMAVTHKRSNLSWEVIIVYGPADHSRSQVFLAELQAKIDRCTTPVVVAGDFNLIRSPEDKTSSRVDIPRMRMFNDCLADLALREITRVGARFTWSNNRIDPIQSVLDRVFVSVEWEMAFPLCSLRAATRIGSDHSPLLLCSGGETPPRPNRFHFENFWLGQPGFVEAVGYKWVRAADSPPRVFNAVDVWHHCAKIARQFMRGWGANIGAEVRRKKDLLLRQIQELDRVADEEGLVAEEWLQRYALEHSLMEIFRGEEVFWRQRSRQNWLLQGDANTAYFHAIANGRRRKCSIPCLWDGDLLLEEAGEITTHIYTFYKGLFAAGPRTGVALAADLWPARAWVSDEENAALTLPFLATEVRSALEGMKANSAPGPDGLPVVFFQKFWAKLQETILPMFQEFYVGTLDMGRLNYGVITLIPKLVGATDIRQFRPITVINVIQRSRHQRGVFLKLDFQKAYDRLDWSFLRQVLQRRGVDDRMIGWVMQIVMSGSTAININGEVGPYFRSECGVRQGDPLSPILFNAAVDSLAEILERARTSGHITGVVGHLIPGGGVTHLQYADDTMIMFEGSDLDIQNTKFLLLCFEAMSGLKINFDKSEVVVLGYPPDIQQRIADNLNCRLSSFPMNYLGVPVRDSRILIRDLAPLLGRVRAKAEPWCGRFTSKGSKTILIDSCLSSLPMYIMGLYILPEGVHAAFDKELSRFFWQDRTGRQKYHMVKWADVCAPKDLGGIGIISSRHMNVALMLKWVWRILSDDGGLWLKLIKAKYLRGRPLLACDRREGSQFWRALQDIKHEIRAGLSLSIGDGRGTMFWLDPWLGDRPLNLNFPDLFAICTNPSILVADVAQEGWGILFRRGLTQEEALSLASLRDLLPDTLPGGLDAPSWRLTPSGSFSVRTAYRAMFRGPLLPWTAPLFKAPIPLKTKIFLWQLLRDRLPSGVEVMKRHGPGNGLCPMCVVPETTTHIMFDCPAARFLWSFLREALGPEWQASALGGFIEVRANDTGRRRRLFWLMFAALTWTLWTWYPLCRQRDKERLDGMLEDLLAAARRISTPSSL</sequence>
<keyword evidence="7" id="KW-1185">Reference proteome</keyword>
<dbReference type="CDD" id="cd01650">
    <property type="entry name" value="RT_nLTR_like"/>
    <property type="match status" value="1"/>
</dbReference>
<proteinExistence type="predicted"/>
<dbReference type="InterPro" id="IPR036691">
    <property type="entry name" value="Endo/exonu/phosph_ase_sf"/>
</dbReference>
<evidence type="ECO:0000256" key="1">
    <source>
        <dbReference type="PROSITE-ProRule" id="PRU00047"/>
    </source>
</evidence>
<keyword evidence="3" id="KW-0812">Transmembrane</keyword>
<dbReference type="SUPFAM" id="SSF56219">
    <property type="entry name" value="DNase I-like"/>
    <property type="match status" value="1"/>
</dbReference>
<dbReference type="GO" id="GO:0003824">
    <property type="term" value="F:catalytic activity"/>
    <property type="evidence" value="ECO:0007669"/>
    <property type="project" value="InterPro"/>
</dbReference>
<dbReference type="Pfam" id="PF03372">
    <property type="entry name" value="Exo_endo_phos"/>
    <property type="match status" value="1"/>
</dbReference>
<feature type="region of interest" description="Disordered" evidence="2">
    <location>
        <begin position="1"/>
        <end position="81"/>
    </location>
</feature>
<feature type="transmembrane region" description="Helical" evidence="3">
    <location>
        <begin position="1669"/>
        <end position="1687"/>
    </location>
</feature>
<dbReference type="InterPro" id="IPR026960">
    <property type="entry name" value="RVT-Znf"/>
</dbReference>
<dbReference type="Pfam" id="PF00078">
    <property type="entry name" value="RVT_1"/>
    <property type="match status" value="1"/>
</dbReference>
<protein>
    <submittedName>
        <fullName evidence="6">Uncharacterized protein</fullName>
    </submittedName>
</protein>
<feature type="region of interest" description="Disordered" evidence="2">
    <location>
        <begin position="507"/>
        <end position="552"/>
    </location>
</feature>
<dbReference type="PANTHER" id="PTHR33116:SF87">
    <property type="entry name" value="OS01G0158850 PROTEIN"/>
    <property type="match status" value="1"/>
</dbReference>
<dbReference type="SUPFAM" id="SSF57756">
    <property type="entry name" value="Retrovirus zinc finger-like domains"/>
    <property type="match status" value="1"/>
</dbReference>
<feature type="compositionally biased region" description="Low complexity" evidence="2">
    <location>
        <begin position="1"/>
        <end position="11"/>
    </location>
</feature>
<dbReference type="InterPro" id="IPR001878">
    <property type="entry name" value="Znf_CCHC"/>
</dbReference>
<gene>
    <name evidence="6" type="ORF">QYE76_007311</name>
</gene>
<organism evidence="6 7">
    <name type="scientific">Lolium multiflorum</name>
    <name type="common">Italian ryegrass</name>
    <name type="synonym">Lolium perenne subsp. multiflorum</name>
    <dbReference type="NCBI Taxonomy" id="4521"/>
    <lineage>
        <taxon>Eukaryota</taxon>
        <taxon>Viridiplantae</taxon>
        <taxon>Streptophyta</taxon>
        <taxon>Embryophyta</taxon>
        <taxon>Tracheophyta</taxon>
        <taxon>Spermatophyta</taxon>
        <taxon>Magnoliopsida</taxon>
        <taxon>Liliopsida</taxon>
        <taxon>Poales</taxon>
        <taxon>Poaceae</taxon>
        <taxon>BOP clade</taxon>
        <taxon>Pooideae</taxon>
        <taxon>Poodae</taxon>
        <taxon>Poeae</taxon>
        <taxon>Poeae Chloroplast Group 2 (Poeae type)</taxon>
        <taxon>Loliodinae</taxon>
        <taxon>Loliinae</taxon>
        <taxon>Lolium</taxon>
    </lineage>
</organism>
<keyword evidence="1" id="KW-0862">Zinc</keyword>
<evidence type="ECO:0000313" key="6">
    <source>
        <dbReference type="EMBL" id="KAK1632996.1"/>
    </source>
</evidence>
<feature type="domain" description="CCHC-type" evidence="4">
    <location>
        <begin position="100"/>
        <end position="115"/>
    </location>
</feature>
<keyword evidence="1" id="KW-0479">Metal-binding</keyword>
<accession>A0AAD8RZV4</accession>